<dbReference type="Gene3D" id="3.40.50.720">
    <property type="entry name" value="NAD(P)-binding Rossmann-like Domain"/>
    <property type="match status" value="2"/>
</dbReference>
<comment type="similarity">
    <text evidence="1">Belongs to the polysaccharide synthase family.</text>
</comment>
<feature type="transmembrane region" description="Helical" evidence="2">
    <location>
        <begin position="110"/>
        <end position="128"/>
    </location>
</feature>
<keyword evidence="2" id="KW-0812">Transmembrane</keyword>
<gene>
    <name evidence="4" type="ORF">KK062_15305</name>
</gene>
<dbReference type="EMBL" id="JAHESE010000014">
    <property type="protein sequence ID" value="MBT1709609.1"/>
    <property type="molecule type" value="Genomic_DNA"/>
</dbReference>
<proteinExistence type="inferred from homology"/>
<dbReference type="InterPro" id="IPR029063">
    <property type="entry name" value="SAM-dependent_MTases_sf"/>
</dbReference>
<dbReference type="InterPro" id="IPR003869">
    <property type="entry name" value="Polysac_CapD-like"/>
</dbReference>
<evidence type="ECO:0000259" key="3">
    <source>
        <dbReference type="Pfam" id="PF02719"/>
    </source>
</evidence>
<keyword evidence="2" id="KW-1133">Transmembrane helix</keyword>
<evidence type="ECO:0000256" key="2">
    <source>
        <dbReference type="SAM" id="Phobius"/>
    </source>
</evidence>
<dbReference type="Pfam" id="PF13727">
    <property type="entry name" value="CoA_binding_3"/>
    <property type="match status" value="1"/>
</dbReference>
<keyword evidence="5" id="KW-1185">Reference proteome</keyword>
<dbReference type="Pfam" id="PF02719">
    <property type="entry name" value="Polysacc_synt_2"/>
    <property type="match status" value="1"/>
</dbReference>
<feature type="transmembrane region" description="Helical" evidence="2">
    <location>
        <begin position="149"/>
        <end position="167"/>
    </location>
</feature>
<feature type="domain" description="Polysaccharide biosynthesis protein CapD-like" evidence="3">
    <location>
        <begin position="290"/>
        <end position="580"/>
    </location>
</feature>
<dbReference type="SUPFAM" id="SSF53335">
    <property type="entry name" value="S-adenosyl-L-methionine-dependent methyltransferases"/>
    <property type="match status" value="1"/>
</dbReference>
<feature type="transmembrane region" description="Helical" evidence="2">
    <location>
        <begin position="12"/>
        <end position="34"/>
    </location>
</feature>
<accession>A0AAP2E158</accession>
<dbReference type="AlphaFoldDB" id="A0AAP2E158"/>
<comment type="caution">
    <text evidence="4">The sequence shown here is derived from an EMBL/GenBank/DDBJ whole genome shotgun (WGS) entry which is preliminary data.</text>
</comment>
<reference evidence="4 5" key="1">
    <citation type="submission" date="2021-05" db="EMBL/GenBank/DDBJ databases">
        <title>A Polyphasic approach of four new species of the genus Ohtaekwangia: Ohtaekwangia histidinii sp. nov., Ohtaekwangia cretensis sp. nov., Ohtaekwangia indiensis sp. nov., Ohtaekwangia reichenbachii sp. nov. from diverse environment.</title>
        <authorList>
            <person name="Octaviana S."/>
        </authorList>
    </citation>
    <scope>NUCLEOTIDE SEQUENCE [LARGE SCALE GENOMIC DNA]</scope>
    <source>
        <strain evidence="4 5">PWU5</strain>
    </source>
</reference>
<dbReference type="PANTHER" id="PTHR43318:SF1">
    <property type="entry name" value="POLYSACCHARIDE BIOSYNTHESIS PROTEIN EPSC-RELATED"/>
    <property type="match status" value="1"/>
</dbReference>
<dbReference type="InterPro" id="IPR036291">
    <property type="entry name" value="NAD(P)-bd_dom_sf"/>
</dbReference>
<feature type="transmembrane region" description="Helical" evidence="2">
    <location>
        <begin position="46"/>
        <end position="66"/>
    </location>
</feature>
<sequence>MIRIINRLTVLPRYIVILIDQFLILFSVSLAFLLRFNFDTTIVLEYNPFPGILVFLLASLFSTFMTKSYAGIVRYTGIQDGLRIVRTELLSMVLIVLINLIYHYNAGRNIIPFSVVFISFFISSLLLYQYRLMVKNVFTFYKGGHRSKVPVIVFGAGVAGFLTKQALESDMTSQYKLVAFIDDDPKKNGKDINGIKIYSVDKLGELAAKFKAKKLIIAIKRLSIDRKNEIVDEALNHQLRVSYVTSFEKWIRNNFDVKEIRDVNIEDLLGREVIRLNNSAIEADLTGKVICITGAAGSIGSELARQALSFKPQKLILIDQAESPLYEIERELASKSLQTNIVVFVADVCNKVRMHRIFSENRPQILFHAAAYKHVPLMESNPSEAVSVNIFGTRQLADLAVEFKLQKFVMISTDKAVNPTNVMGCTKRIAEIYVQSLDRHLELLGKASKTSFVTTRFGNVLGSNGSVIPIFKEQIQKGGPLTVTHPDITRYFMTIPEACELVIEAGVMGQGGEIFIFDMGKPMKIYDLAKKMVMLSGKELNKDIEIVFTGLRDGEKLYEELLNDKENTILTHHEKIMKAKVSEYQYDEICRNLDLLEDFIHDRNEHKMVTLMKEIVPEYKSNYSRFQVLDVAP</sequence>
<keyword evidence="2" id="KW-0472">Membrane</keyword>
<evidence type="ECO:0000256" key="1">
    <source>
        <dbReference type="ARBA" id="ARBA00007430"/>
    </source>
</evidence>
<dbReference type="CDD" id="cd05237">
    <property type="entry name" value="UDP_invert_4-6DH_SDR_e"/>
    <property type="match status" value="1"/>
</dbReference>
<dbReference type="PANTHER" id="PTHR43318">
    <property type="entry name" value="UDP-N-ACETYLGLUCOSAMINE 4,6-DEHYDRATASE"/>
    <property type="match status" value="1"/>
</dbReference>
<feature type="transmembrane region" description="Helical" evidence="2">
    <location>
        <begin position="87"/>
        <end position="104"/>
    </location>
</feature>
<evidence type="ECO:0000313" key="5">
    <source>
        <dbReference type="Proteomes" id="UP001319080"/>
    </source>
</evidence>
<protein>
    <submittedName>
        <fullName evidence="4">Polysaccharide biosynthesis protein</fullName>
    </submittedName>
</protein>
<dbReference type="RefSeq" id="WP_254085188.1">
    <property type="nucleotide sequence ID" value="NZ_JAHESE010000014.1"/>
</dbReference>
<dbReference type="Proteomes" id="UP001319080">
    <property type="component" value="Unassembled WGS sequence"/>
</dbReference>
<name>A0AAP2E158_9BACT</name>
<organism evidence="4 5">
    <name type="scientific">Dawidia cretensis</name>
    <dbReference type="NCBI Taxonomy" id="2782350"/>
    <lineage>
        <taxon>Bacteria</taxon>
        <taxon>Pseudomonadati</taxon>
        <taxon>Bacteroidota</taxon>
        <taxon>Cytophagia</taxon>
        <taxon>Cytophagales</taxon>
        <taxon>Chryseotaleaceae</taxon>
        <taxon>Dawidia</taxon>
    </lineage>
</organism>
<dbReference type="InterPro" id="IPR051203">
    <property type="entry name" value="Polysaccharide_Synthase-Rel"/>
</dbReference>
<dbReference type="SUPFAM" id="SSF51735">
    <property type="entry name" value="NAD(P)-binding Rossmann-fold domains"/>
    <property type="match status" value="1"/>
</dbReference>
<evidence type="ECO:0000313" key="4">
    <source>
        <dbReference type="EMBL" id="MBT1709609.1"/>
    </source>
</evidence>